<dbReference type="Proteomes" id="UP000028401">
    <property type="component" value="Unassembled WGS sequence"/>
</dbReference>
<comment type="caution">
    <text evidence="4">The sequence shown here is derived from an EMBL/GenBank/DDBJ whole genome shotgun (WGS) entry which is preliminary data.</text>
</comment>
<organism evidence="4 5">
    <name type="scientific">Lactococcus cremoris subsp. cremoris GE214</name>
    <dbReference type="NCBI Taxonomy" id="1415168"/>
    <lineage>
        <taxon>Bacteria</taxon>
        <taxon>Bacillati</taxon>
        <taxon>Bacillota</taxon>
        <taxon>Bacilli</taxon>
        <taxon>Lactobacillales</taxon>
        <taxon>Streptococcaceae</taxon>
        <taxon>Lactococcus</taxon>
        <taxon>Lactococcus cremoris subsp. cremoris</taxon>
    </lineage>
</organism>
<gene>
    <name evidence="4" type="ORF">U725_00734</name>
</gene>
<proteinExistence type="predicted"/>
<protein>
    <submittedName>
        <fullName evidence="4">Putative secreted protein</fullName>
    </submittedName>
</protein>
<dbReference type="AlphaFoldDB" id="A0A084ACM7"/>
<evidence type="ECO:0000313" key="5">
    <source>
        <dbReference type="Proteomes" id="UP000028401"/>
    </source>
</evidence>
<dbReference type="RefSeq" id="WP_042747907.1">
    <property type="nucleotide sequence ID" value="NZ_AZSI01000014.1"/>
</dbReference>
<sequence length="252" mass="27244">MKKIRWLSIPLILMTLGLEIRVNAAEVQSYNSQGIVGFGPGSGIQPPVNPNKPDPTLPVFPQNPHGSKPNPGGNGSLTIDFASSFDFGNHKISNKDQTYLAKAQKYFDSEVLTPNYVQITDRRGTFAGWNLKVVEKTQFTQIDSGPQKYKVLIGAMINLKSSETASFTNEKSPKTQTILGLIPGVETQVTLASTGEGAGTWVIRWGNDSMVTEDGLTTAVSLFVPGDTPKDATAYTTTLNWILSDLPTNAPN</sequence>
<evidence type="ECO:0000259" key="3">
    <source>
        <dbReference type="Pfam" id="PF13731"/>
    </source>
</evidence>
<feature type="region of interest" description="Disordered" evidence="1">
    <location>
        <begin position="41"/>
        <end position="75"/>
    </location>
</feature>
<evidence type="ECO:0000313" key="4">
    <source>
        <dbReference type="EMBL" id="KEY63056.1"/>
    </source>
</evidence>
<evidence type="ECO:0000256" key="2">
    <source>
        <dbReference type="SAM" id="SignalP"/>
    </source>
</evidence>
<dbReference type="InterPro" id="IPR027994">
    <property type="entry name" value="WxL_dom"/>
</dbReference>
<dbReference type="Pfam" id="PF13731">
    <property type="entry name" value="WxL"/>
    <property type="match status" value="1"/>
</dbReference>
<reference evidence="4 5" key="1">
    <citation type="submission" date="2014-06" db="EMBL/GenBank/DDBJ databases">
        <title>Draft genome sequence of the putrescine producing strain Lactococcus lactis subsp cremoris GE214.</title>
        <authorList>
            <person name="Ladero V."/>
            <person name="Linares D.M."/>
            <person name="del Rio B."/>
            <person name="Mayo B."/>
            <person name="Martin M.C."/>
            <person name="Fernandez M."/>
            <person name="Alvarez M.A."/>
        </authorList>
    </citation>
    <scope>NUCLEOTIDE SEQUENCE [LARGE SCALE GENOMIC DNA]</scope>
    <source>
        <strain evidence="4 5">GE214</strain>
    </source>
</reference>
<dbReference type="PATRIC" id="fig|1415168.3.peg.780"/>
<name>A0A084ACM7_LACLC</name>
<feature type="compositionally biased region" description="Pro residues" evidence="1">
    <location>
        <begin position="47"/>
        <end position="58"/>
    </location>
</feature>
<feature type="chain" id="PRO_5001770723" evidence="2">
    <location>
        <begin position="25"/>
        <end position="252"/>
    </location>
</feature>
<feature type="domain" description="WxL" evidence="3">
    <location>
        <begin position="26"/>
        <end position="247"/>
    </location>
</feature>
<keyword evidence="2" id="KW-0732">Signal</keyword>
<feature type="signal peptide" evidence="2">
    <location>
        <begin position="1"/>
        <end position="24"/>
    </location>
</feature>
<accession>A0A084ACM7</accession>
<evidence type="ECO:0000256" key="1">
    <source>
        <dbReference type="SAM" id="MobiDB-lite"/>
    </source>
</evidence>
<dbReference type="EMBL" id="AZSI01000014">
    <property type="protein sequence ID" value="KEY63056.1"/>
    <property type="molecule type" value="Genomic_DNA"/>
</dbReference>